<reference evidence="5" key="1">
    <citation type="submission" date="2018-05" db="EMBL/GenBank/DDBJ databases">
        <authorList>
            <person name="Lanie J.A."/>
            <person name="Ng W.-L."/>
            <person name="Kazmierczak K.M."/>
            <person name="Andrzejewski T.M."/>
            <person name="Davidsen T.M."/>
            <person name="Wayne K.J."/>
            <person name="Tettelin H."/>
            <person name="Glass J.I."/>
            <person name="Rusch D."/>
            <person name="Podicherti R."/>
            <person name="Tsui H.-C.T."/>
            <person name="Winkler M.E."/>
        </authorList>
    </citation>
    <scope>NUCLEOTIDE SEQUENCE</scope>
</reference>
<evidence type="ECO:0000256" key="3">
    <source>
        <dbReference type="ARBA" id="ARBA00022679"/>
    </source>
</evidence>
<evidence type="ECO:0000256" key="1">
    <source>
        <dbReference type="ARBA" id="ARBA00006739"/>
    </source>
</evidence>
<dbReference type="EMBL" id="UINC01012583">
    <property type="protein sequence ID" value="SVA54874.1"/>
    <property type="molecule type" value="Genomic_DNA"/>
</dbReference>
<accession>A0A381WQV3</accession>
<dbReference type="PANTHER" id="PTHR43179">
    <property type="entry name" value="RHAMNOSYLTRANSFERASE WBBL"/>
    <property type="match status" value="1"/>
</dbReference>
<keyword evidence="3" id="KW-0808">Transferase</keyword>
<feature type="non-terminal residue" evidence="5">
    <location>
        <position position="1"/>
    </location>
</feature>
<evidence type="ECO:0000256" key="4">
    <source>
        <dbReference type="SAM" id="MobiDB-lite"/>
    </source>
</evidence>
<organism evidence="5">
    <name type="scientific">marine metagenome</name>
    <dbReference type="NCBI Taxonomy" id="408172"/>
    <lineage>
        <taxon>unclassified sequences</taxon>
        <taxon>metagenomes</taxon>
        <taxon>ecological metagenomes</taxon>
    </lineage>
</organism>
<dbReference type="GO" id="GO:0016757">
    <property type="term" value="F:glycosyltransferase activity"/>
    <property type="evidence" value="ECO:0007669"/>
    <property type="project" value="UniProtKB-KW"/>
</dbReference>
<proteinExistence type="inferred from homology"/>
<dbReference type="SUPFAM" id="SSF53448">
    <property type="entry name" value="Nucleotide-diphospho-sugar transferases"/>
    <property type="match status" value="1"/>
</dbReference>
<gene>
    <name evidence="5" type="ORF">METZ01_LOCUS107728</name>
</gene>
<evidence type="ECO:0000313" key="5">
    <source>
        <dbReference type="EMBL" id="SVA54874.1"/>
    </source>
</evidence>
<evidence type="ECO:0008006" key="6">
    <source>
        <dbReference type="Google" id="ProtNLM"/>
    </source>
</evidence>
<protein>
    <recommendedName>
        <fullName evidence="6">Glycosyltransferase 2-like domain-containing protein</fullName>
    </recommendedName>
</protein>
<dbReference type="AlphaFoldDB" id="A0A381WQV3"/>
<dbReference type="InterPro" id="IPR029044">
    <property type="entry name" value="Nucleotide-diphossugar_trans"/>
</dbReference>
<dbReference type="Gene3D" id="3.90.550.10">
    <property type="entry name" value="Spore Coat Polysaccharide Biosynthesis Protein SpsA, Chain A"/>
    <property type="match status" value="1"/>
</dbReference>
<feature type="region of interest" description="Disordered" evidence="4">
    <location>
        <begin position="142"/>
        <end position="162"/>
    </location>
</feature>
<comment type="similarity">
    <text evidence="1">Belongs to the glycosyltransferase 2 family.</text>
</comment>
<sequence length="183" mass="21835">YTSTKWFYELCDYANKYSKAGLIGAKLLYPAKNDNENFWIESAGGKFDEDGNPDHFGSGLDMETQQFFKTPEEDTGQYDMIREVAWTTFGGVYIRRKVLEDIGDFDRTYEWTYNRDVNYCLSAREKGWKIYQVPTRIMHLQSQDNKRVSTPQNREAEARNRERVKKKWKDTKYWKTLNRKIDE</sequence>
<dbReference type="PANTHER" id="PTHR43179:SF12">
    <property type="entry name" value="GALACTOFURANOSYLTRANSFERASE GLFT2"/>
    <property type="match status" value="1"/>
</dbReference>
<name>A0A381WQV3_9ZZZZ</name>
<keyword evidence="2" id="KW-0328">Glycosyltransferase</keyword>
<feature type="compositionally biased region" description="Polar residues" evidence="4">
    <location>
        <begin position="142"/>
        <end position="152"/>
    </location>
</feature>
<evidence type="ECO:0000256" key="2">
    <source>
        <dbReference type="ARBA" id="ARBA00022676"/>
    </source>
</evidence>